<dbReference type="PRINTS" id="PR00146">
    <property type="entry name" value="DHPICSNTHASE"/>
</dbReference>
<dbReference type="GO" id="GO:0008840">
    <property type="term" value="F:4-hydroxy-tetrahydrodipicolinate synthase activity"/>
    <property type="evidence" value="ECO:0007669"/>
    <property type="project" value="UniProtKB-UniRule"/>
</dbReference>
<evidence type="ECO:0000256" key="14">
    <source>
        <dbReference type="PIRSR" id="PIRSR001365-1"/>
    </source>
</evidence>
<feature type="active site" description="Schiff-base intermediate with substrate" evidence="12 14">
    <location>
        <position position="170"/>
    </location>
</feature>
<comment type="subcellular location">
    <subcellularLocation>
        <location evidence="12">Cytoplasm</location>
    </subcellularLocation>
</comment>
<dbReference type="CDD" id="cd00950">
    <property type="entry name" value="DHDPS"/>
    <property type="match status" value="1"/>
</dbReference>
<keyword evidence="6 12" id="KW-0028">Amino-acid biosynthesis</keyword>
<comment type="pathway">
    <text evidence="2 12">Amino-acid biosynthesis; L-lysine biosynthesis via DAP pathway; (S)-tetrahydrodipicolinate from L-aspartate: step 3/4.</text>
</comment>
<dbReference type="GO" id="GO:0019877">
    <property type="term" value="P:diaminopimelate biosynthetic process"/>
    <property type="evidence" value="ECO:0007669"/>
    <property type="project" value="UniProtKB-UniRule"/>
</dbReference>
<dbReference type="InterPro" id="IPR005263">
    <property type="entry name" value="DapA"/>
</dbReference>
<dbReference type="NCBIfam" id="TIGR00674">
    <property type="entry name" value="dapA"/>
    <property type="match status" value="1"/>
</dbReference>
<evidence type="ECO:0000256" key="9">
    <source>
        <dbReference type="ARBA" id="ARBA00023239"/>
    </source>
</evidence>
<comment type="caution">
    <text evidence="12">Was originally thought to be a dihydrodipicolinate synthase (DHDPS), catalyzing the condensation of (S)-aspartate-beta-semialdehyde [(S)-ASA] and pyruvate to dihydrodipicolinate (DHDP). However, it was shown in E.coli that the product of the enzymatic reaction is not dihydrodipicolinate but in fact (4S)-4-hydroxy-2,3,4,5-tetrahydro-(2S)-dipicolinic acid (HTPA), and that the consecutive dehydration reaction leading to DHDP is not spontaneous but catalyzed by DapB.</text>
</comment>
<evidence type="ECO:0000256" key="10">
    <source>
        <dbReference type="ARBA" id="ARBA00023270"/>
    </source>
</evidence>
<comment type="subunit">
    <text evidence="12">Homotetramer; dimer of dimers.</text>
</comment>
<comment type="caution">
    <text evidence="16">The sequence shown here is derived from an EMBL/GenBank/DDBJ whole genome shotgun (WGS) entry which is preliminary data.</text>
</comment>
<dbReference type="InterPro" id="IPR013785">
    <property type="entry name" value="Aldolase_TIM"/>
</dbReference>
<accession>A0A931LRK8</accession>
<evidence type="ECO:0000256" key="11">
    <source>
        <dbReference type="ARBA" id="ARBA00047836"/>
    </source>
</evidence>
<dbReference type="SUPFAM" id="SSF51569">
    <property type="entry name" value="Aldolase"/>
    <property type="match status" value="1"/>
</dbReference>
<dbReference type="AlphaFoldDB" id="A0A931LRK8"/>
<gene>
    <name evidence="12 16" type="primary">dapA</name>
    <name evidence="16" type="ORF">HYR64_02890</name>
</gene>
<dbReference type="PIRSF" id="PIRSF001365">
    <property type="entry name" value="DHDPS"/>
    <property type="match status" value="1"/>
</dbReference>
<dbReference type="HAMAP" id="MF_00418">
    <property type="entry name" value="DapA"/>
    <property type="match status" value="1"/>
</dbReference>
<comment type="function">
    <text evidence="1 12">Catalyzes the condensation of (S)-aspartate-beta-semialdehyde [(S)-ASA] and pyruvate to 4-hydroxy-tetrahydrodipicolinate (HTPA).</text>
</comment>
<evidence type="ECO:0000256" key="7">
    <source>
        <dbReference type="ARBA" id="ARBA00022915"/>
    </source>
</evidence>
<dbReference type="EMBL" id="JACOSL010000020">
    <property type="protein sequence ID" value="MBI1756034.1"/>
    <property type="molecule type" value="Genomic_DNA"/>
</dbReference>
<evidence type="ECO:0000256" key="8">
    <source>
        <dbReference type="ARBA" id="ARBA00023154"/>
    </source>
</evidence>
<feature type="active site" description="Proton donor/acceptor" evidence="12 14">
    <location>
        <position position="142"/>
    </location>
</feature>
<evidence type="ECO:0000256" key="3">
    <source>
        <dbReference type="ARBA" id="ARBA00007592"/>
    </source>
</evidence>
<evidence type="ECO:0000256" key="6">
    <source>
        <dbReference type="ARBA" id="ARBA00022605"/>
    </source>
</evidence>
<dbReference type="GO" id="GO:0009089">
    <property type="term" value="P:lysine biosynthetic process via diaminopimelate"/>
    <property type="evidence" value="ECO:0007669"/>
    <property type="project" value="UniProtKB-UniRule"/>
</dbReference>
<keyword evidence="7 12" id="KW-0220">Diaminopimelate biosynthesis</keyword>
<evidence type="ECO:0000313" key="16">
    <source>
        <dbReference type="EMBL" id="MBI1756034.1"/>
    </source>
</evidence>
<dbReference type="GO" id="GO:0005829">
    <property type="term" value="C:cytosol"/>
    <property type="evidence" value="ECO:0007669"/>
    <property type="project" value="TreeGrafter"/>
</dbReference>
<organism evidence="16 17">
    <name type="scientific">Fimbriimonas ginsengisoli</name>
    <dbReference type="NCBI Taxonomy" id="1005039"/>
    <lineage>
        <taxon>Bacteria</taxon>
        <taxon>Bacillati</taxon>
        <taxon>Armatimonadota</taxon>
        <taxon>Fimbriimonadia</taxon>
        <taxon>Fimbriimonadales</taxon>
        <taxon>Fimbriimonadaceae</taxon>
        <taxon>Fimbriimonas</taxon>
    </lineage>
</organism>
<evidence type="ECO:0000256" key="4">
    <source>
        <dbReference type="ARBA" id="ARBA00012086"/>
    </source>
</evidence>
<dbReference type="PANTHER" id="PTHR12128:SF66">
    <property type="entry name" value="4-HYDROXY-2-OXOGLUTARATE ALDOLASE, MITOCHONDRIAL"/>
    <property type="match status" value="1"/>
</dbReference>
<dbReference type="InterPro" id="IPR020624">
    <property type="entry name" value="Schiff_base-form_aldolases_CS"/>
</dbReference>
<dbReference type="EC" id="4.3.3.7" evidence="4 12"/>
<keyword evidence="10 12" id="KW-0704">Schiff base</keyword>
<dbReference type="Proteomes" id="UP000727962">
    <property type="component" value="Unassembled WGS sequence"/>
</dbReference>
<feature type="site" description="Part of a proton relay during catalysis" evidence="12">
    <location>
        <position position="116"/>
    </location>
</feature>
<name>A0A931LRK8_FIMGI</name>
<dbReference type="Pfam" id="PF00701">
    <property type="entry name" value="DHDPS"/>
    <property type="match status" value="1"/>
</dbReference>
<feature type="binding site" evidence="12 15">
    <location>
        <position position="54"/>
    </location>
    <ligand>
        <name>pyruvate</name>
        <dbReference type="ChEBI" id="CHEBI:15361"/>
    </ligand>
</feature>
<dbReference type="PROSITE" id="PS00665">
    <property type="entry name" value="DHDPS_1"/>
    <property type="match status" value="1"/>
</dbReference>
<evidence type="ECO:0000256" key="5">
    <source>
        <dbReference type="ARBA" id="ARBA00022490"/>
    </source>
</evidence>
<evidence type="ECO:0000256" key="15">
    <source>
        <dbReference type="PIRSR" id="PIRSR001365-2"/>
    </source>
</evidence>
<keyword evidence="8 12" id="KW-0457">Lysine biosynthesis</keyword>
<dbReference type="Gene3D" id="3.20.20.70">
    <property type="entry name" value="Aldolase class I"/>
    <property type="match status" value="1"/>
</dbReference>
<dbReference type="PANTHER" id="PTHR12128">
    <property type="entry name" value="DIHYDRODIPICOLINATE SYNTHASE"/>
    <property type="match status" value="1"/>
</dbReference>
<feature type="binding site" evidence="12 15">
    <location>
        <position position="212"/>
    </location>
    <ligand>
        <name>pyruvate</name>
        <dbReference type="ChEBI" id="CHEBI:15361"/>
    </ligand>
</feature>
<dbReference type="SMART" id="SM01130">
    <property type="entry name" value="DHDPS"/>
    <property type="match status" value="1"/>
</dbReference>
<evidence type="ECO:0000256" key="13">
    <source>
        <dbReference type="PIRNR" id="PIRNR001365"/>
    </source>
</evidence>
<protein>
    <recommendedName>
        <fullName evidence="4 12">4-hydroxy-tetrahydrodipicolinate synthase</fullName>
        <shortName evidence="12">HTPA synthase</shortName>
        <ecNumber evidence="4 12">4.3.3.7</ecNumber>
    </recommendedName>
</protein>
<evidence type="ECO:0000256" key="1">
    <source>
        <dbReference type="ARBA" id="ARBA00003294"/>
    </source>
</evidence>
<evidence type="ECO:0000256" key="2">
    <source>
        <dbReference type="ARBA" id="ARBA00005120"/>
    </source>
</evidence>
<comment type="catalytic activity">
    <reaction evidence="11 12">
        <text>L-aspartate 4-semialdehyde + pyruvate = (2S,4S)-4-hydroxy-2,3,4,5-tetrahydrodipicolinate + H2O + H(+)</text>
        <dbReference type="Rhea" id="RHEA:34171"/>
        <dbReference type="ChEBI" id="CHEBI:15361"/>
        <dbReference type="ChEBI" id="CHEBI:15377"/>
        <dbReference type="ChEBI" id="CHEBI:15378"/>
        <dbReference type="ChEBI" id="CHEBI:67139"/>
        <dbReference type="ChEBI" id="CHEBI:537519"/>
        <dbReference type="EC" id="4.3.3.7"/>
    </reaction>
</comment>
<reference evidence="16" key="1">
    <citation type="submission" date="2020-07" db="EMBL/GenBank/DDBJ databases">
        <title>Huge and variable diversity of episymbiotic CPR bacteria and DPANN archaea in groundwater ecosystems.</title>
        <authorList>
            <person name="He C.Y."/>
            <person name="Keren R."/>
            <person name="Whittaker M."/>
            <person name="Farag I.F."/>
            <person name="Doudna J."/>
            <person name="Cate J.H.D."/>
            <person name="Banfield J.F."/>
        </authorList>
    </citation>
    <scope>NUCLEOTIDE SEQUENCE</scope>
    <source>
        <strain evidence="16">NC_groundwater_17_Pr7_B-0.1um_64_12</strain>
    </source>
</reference>
<evidence type="ECO:0000256" key="12">
    <source>
        <dbReference type="HAMAP-Rule" id="MF_00418"/>
    </source>
</evidence>
<sequence length="301" mass="32231">MGAFQAKRDWGRLLTAMVTPFDSEGRVNYAEAARLARHLVEKERNDGLVISGTTGESPTLEAAEKFRLLETVLEAVGDRAAVLFGAGTYNTAESVHLAKEAERLGAHGVMVVNPYYNKPGQAGLYAHFEAVAGATSLPVLLYNIQGRTSINLETPTLLRLAQIENIVGVKEASGNLAQISDVCREAPEGFRVYSGDDALTLPILALGGHGLVSVAAHVAGSEIAELIGCSAERPGRARQIHHRLTPLFKALFAFPSPVPVKYALSLAGFDTQRVRLPLVELAVAEKAVVRDALKCVERVNA</sequence>
<keyword evidence="5 12" id="KW-0963">Cytoplasm</keyword>
<evidence type="ECO:0000313" key="17">
    <source>
        <dbReference type="Proteomes" id="UP000727962"/>
    </source>
</evidence>
<proteinExistence type="inferred from homology"/>
<comment type="similarity">
    <text evidence="3 12 13">Belongs to the DapA family.</text>
</comment>
<feature type="site" description="Part of a proton relay during catalysis" evidence="12">
    <location>
        <position position="53"/>
    </location>
</feature>
<dbReference type="InterPro" id="IPR002220">
    <property type="entry name" value="DapA-like"/>
</dbReference>
<keyword evidence="9 12" id="KW-0456">Lyase</keyword>